<dbReference type="EMBL" id="BAABGQ010000006">
    <property type="protein sequence ID" value="GAA4500607.1"/>
    <property type="molecule type" value="Genomic_DNA"/>
</dbReference>
<dbReference type="GO" id="GO:0016787">
    <property type="term" value="F:hydrolase activity"/>
    <property type="evidence" value="ECO:0007669"/>
    <property type="project" value="UniProtKB-KW"/>
</dbReference>
<dbReference type="SUPFAM" id="SSF53474">
    <property type="entry name" value="alpha/beta-Hydrolases"/>
    <property type="match status" value="1"/>
</dbReference>
<protein>
    <submittedName>
        <fullName evidence="2">Alpha/beta hydrolase-fold protein</fullName>
    </submittedName>
</protein>
<dbReference type="Gene3D" id="3.40.50.1820">
    <property type="entry name" value="alpha/beta hydrolase"/>
    <property type="match status" value="1"/>
</dbReference>
<gene>
    <name evidence="2" type="ORF">GCM10023172_21100</name>
</gene>
<accession>A0ABP8QEU0</accession>
<dbReference type="Pfam" id="PF00756">
    <property type="entry name" value="Esterase"/>
    <property type="match status" value="1"/>
</dbReference>
<dbReference type="InterPro" id="IPR002044">
    <property type="entry name" value="CBM20"/>
</dbReference>
<dbReference type="InterPro" id="IPR050583">
    <property type="entry name" value="Mycobacterial_A85_antigen"/>
</dbReference>
<organism evidence="2 3">
    <name type="scientific">Hymenobacter ginsengisoli</name>
    <dbReference type="NCBI Taxonomy" id="1051626"/>
    <lineage>
        <taxon>Bacteria</taxon>
        <taxon>Pseudomonadati</taxon>
        <taxon>Bacteroidota</taxon>
        <taxon>Cytophagia</taxon>
        <taxon>Cytophagales</taxon>
        <taxon>Hymenobacteraceae</taxon>
        <taxon>Hymenobacter</taxon>
    </lineage>
</organism>
<dbReference type="PROSITE" id="PS51166">
    <property type="entry name" value="CBM20"/>
    <property type="match status" value="1"/>
</dbReference>
<feature type="domain" description="CBM20" evidence="1">
    <location>
        <begin position="18"/>
        <end position="125"/>
    </location>
</feature>
<keyword evidence="2" id="KW-0378">Hydrolase</keyword>
<keyword evidence="3" id="KW-1185">Reference proteome</keyword>
<evidence type="ECO:0000313" key="2">
    <source>
        <dbReference type="EMBL" id="GAA4500607.1"/>
    </source>
</evidence>
<name>A0ABP8QEU0_9BACT</name>
<dbReference type="RefSeq" id="WP_208131960.1">
    <property type="nucleotide sequence ID" value="NZ_BAABGQ010000006.1"/>
</dbReference>
<comment type="caution">
    <text evidence="2">The sequence shown here is derived from an EMBL/GenBank/DDBJ whole genome shotgun (WGS) entry which is preliminary data.</text>
</comment>
<dbReference type="PANTHER" id="PTHR48098:SF6">
    <property type="entry name" value="FERRI-BACILLIBACTIN ESTERASE BESA"/>
    <property type="match status" value="1"/>
</dbReference>
<dbReference type="InterPro" id="IPR000801">
    <property type="entry name" value="Esterase-like"/>
</dbReference>
<dbReference type="PANTHER" id="PTHR48098">
    <property type="entry name" value="ENTEROCHELIN ESTERASE-RELATED"/>
    <property type="match status" value="1"/>
</dbReference>
<dbReference type="InterPro" id="IPR029058">
    <property type="entry name" value="AB_hydrolase_fold"/>
</dbReference>
<dbReference type="Proteomes" id="UP001501243">
    <property type="component" value="Unassembled WGS sequence"/>
</dbReference>
<evidence type="ECO:0000313" key="3">
    <source>
        <dbReference type="Proteomes" id="UP001501243"/>
    </source>
</evidence>
<sequence>MSRAVVKKIFSRLARQLGRRAARAPVTFRLTSVPANTPAGATIYLTGTCNGWTTDDPAYAFSLNPADGSYYLTLLPGRGTLDYKLCRGSWTTIETDADNLAVPNRRYIFGQGPREVQLQVLNWEDQGGFIPPRQHSASPNVHIISPAFAMPQLRRTRRVWVYLPPGYAEGASYYPVLYLQDGQNVFDQYTSFAGEWGVDETLDALAASGYDLGGCLVVAVDNGTKHRLDEYSPWRNRRTGRGGEGDQYAEFLVKTLKPYIDHHYRTRPEREATGILGSSMGGLLATYAALRYPAVFGRVGVFSPAYWFAGQSLLAYIAQHAPHPDTRWYFMCGTQESPTMVPLMAAVRDALHNAGVPTANLHFAALADGQHAEWFWRREFAAAYSWLFAEGLPAAGASPGATTLA</sequence>
<evidence type="ECO:0000259" key="1">
    <source>
        <dbReference type="PROSITE" id="PS51166"/>
    </source>
</evidence>
<reference evidence="3" key="1">
    <citation type="journal article" date="2019" name="Int. J. Syst. Evol. Microbiol.">
        <title>The Global Catalogue of Microorganisms (GCM) 10K type strain sequencing project: providing services to taxonomists for standard genome sequencing and annotation.</title>
        <authorList>
            <consortium name="The Broad Institute Genomics Platform"/>
            <consortium name="The Broad Institute Genome Sequencing Center for Infectious Disease"/>
            <person name="Wu L."/>
            <person name="Ma J."/>
        </authorList>
    </citation>
    <scope>NUCLEOTIDE SEQUENCE [LARGE SCALE GENOMIC DNA]</scope>
    <source>
        <strain evidence="3">JCM 17841</strain>
    </source>
</reference>
<proteinExistence type="predicted"/>